<dbReference type="InterPro" id="IPR006680">
    <property type="entry name" value="Amidohydro-rel"/>
</dbReference>
<evidence type="ECO:0000256" key="3">
    <source>
        <dbReference type="ARBA" id="ARBA00010286"/>
    </source>
</evidence>
<evidence type="ECO:0000259" key="6">
    <source>
        <dbReference type="Pfam" id="PF01979"/>
    </source>
</evidence>
<proteinExistence type="inferred from homology"/>
<dbReference type="GO" id="GO:0004038">
    <property type="term" value="F:allantoinase activity"/>
    <property type="evidence" value="ECO:0007669"/>
    <property type="project" value="TreeGrafter"/>
</dbReference>
<dbReference type="PANTHER" id="PTHR43668">
    <property type="entry name" value="ALLANTOINASE"/>
    <property type="match status" value="1"/>
</dbReference>
<keyword evidence="5" id="KW-0378">Hydrolase</keyword>
<dbReference type="PANTHER" id="PTHR43668:SF4">
    <property type="entry name" value="ALLANTOINASE"/>
    <property type="match status" value="1"/>
</dbReference>
<accession>A0A916U164</accession>
<evidence type="ECO:0000313" key="7">
    <source>
        <dbReference type="EMBL" id="GGC52425.1"/>
    </source>
</evidence>
<evidence type="ECO:0000313" key="8">
    <source>
        <dbReference type="Proteomes" id="UP000651668"/>
    </source>
</evidence>
<protein>
    <submittedName>
        <fullName evidence="7">Dihydroorotase</fullName>
    </submittedName>
</protein>
<feature type="domain" description="Amidohydrolase-related" evidence="6">
    <location>
        <begin position="63"/>
        <end position="436"/>
    </location>
</feature>
<reference evidence="7" key="1">
    <citation type="journal article" date="2014" name="Int. J. Syst. Evol. Microbiol.">
        <title>Complete genome sequence of Corynebacterium casei LMG S-19264T (=DSM 44701T), isolated from a smear-ripened cheese.</title>
        <authorList>
            <consortium name="US DOE Joint Genome Institute (JGI-PGF)"/>
            <person name="Walter F."/>
            <person name="Albersmeier A."/>
            <person name="Kalinowski J."/>
            <person name="Ruckert C."/>
        </authorList>
    </citation>
    <scope>NUCLEOTIDE SEQUENCE</scope>
    <source>
        <strain evidence="7">CGMCC 1.15343</strain>
    </source>
</reference>
<dbReference type="Proteomes" id="UP000651668">
    <property type="component" value="Unassembled WGS sequence"/>
</dbReference>
<dbReference type="InterPro" id="IPR002195">
    <property type="entry name" value="Dihydroorotase_CS"/>
</dbReference>
<name>A0A916U164_9SPHI</name>
<evidence type="ECO:0000256" key="5">
    <source>
        <dbReference type="ARBA" id="ARBA00022801"/>
    </source>
</evidence>
<dbReference type="AlphaFoldDB" id="A0A916U164"/>
<dbReference type="GO" id="GO:0046872">
    <property type="term" value="F:metal ion binding"/>
    <property type="evidence" value="ECO:0007669"/>
    <property type="project" value="UniProtKB-KW"/>
</dbReference>
<organism evidence="7 8">
    <name type="scientific">Pedobacter quisquiliarum</name>
    <dbReference type="NCBI Taxonomy" id="1834438"/>
    <lineage>
        <taxon>Bacteria</taxon>
        <taxon>Pseudomonadati</taxon>
        <taxon>Bacteroidota</taxon>
        <taxon>Sphingobacteriia</taxon>
        <taxon>Sphingobacteriales</taxon>
        <taxon>Sphingobacteriaceae</taxon>
        <taxon>Pedobacter</taxon>
    </lineage>
</organism>
<dbReference type="SUPFAM" id="SSF51556">
    <property type="entry name" value="Metallo-dependent hydrolases"/>
    <property type="match status" value="1"/>
</dbReference>
<keyword evidence="8" id="KW-1185">Reference proteome</keyword>
<dbReference type="InterPro" id="IPR050138">
    <property type="entry name" value="DHOase/Allantoinase_Hydrolase"/>
</dbReference>
<reference evidence="7" key="2">
    <citation type="submission" date="2020-09" db="EMBL/GenBank/DDBJ databases">
        <authorList>
            <person name="Sun Q."/>
            <person name="Zhou Y."/>
        </authorList>
    </citation>
    <scope>NUCLEOTIDE SEQUENCE</scope>
    <source>
        <strain evidence="7">CGMCC 1.15343</strain>
    </source>
</reference>
<keyword evidence="4" id="KW-0479">Metal-binding</keyword>
<dbReference type="PROSITE" id="PS00483">
    <property type="entry name" value="DIHYDROOROTASE_2"/>
    <property type="match status" value="1"/>
</dbReference>
<dbReference type="InterPro" id="IPR011059">
    <property type="entry name" value="Metal-dep_hydrolase_composite"/>
</dbReference>
<sequence length="456" mass="50649">MEAYAETLKFGPMNTILLKSATLVNENQIYVSDVLIKAGRIDKIAPNIEYAGAMEINAEGLHLLPGMIDDQVHFREPGLTHKADIFSESMAAVAGGITSFMEMPNTVPNTLTQSLLTDKYNIAAEVSLANYSFYMGASNNNLEEVLKTDPKNVCGIKVFMGSSTGNMLVDNEQVLENIFREAPILVATHCEDEATIQRNLAEYKAQYGDALTIDMHPKIRSAEACYLSSALAVSLAKKFNTRLHILHISTAAEVSLFDNITPLKDKRITAEACVHHLWFDDRDYAEKGNWIKWNPAIKTEADKNGVLAGLLNDHIDVIATDHAPHTIAEKEQPYAAAPSGGPLVQHALPALLELYHQGKITLEKIVEKTAHNVATCFNVNERGFIREGYWADLVLVNLNDPFKVTRQNVLYKCGWSPFEGQTFRSEIVHTFISGKLAYSKGKFTTNETGMRLDFKR</sequence>
<dbReference type="EMBL" id="BMIL01000001">
    <property type="protein sequence ID" value="GGC52425.1"/>
    <property type="molecule type" value="Genomic_DNA"/>
</dbReference>
<comment type="function">
    <text evidence="2">Catalyzes the reversible cyclization of carbamoyl aspartate to dihydroorotate.</text>
</comment>
<dbReference type="InterPro" id="IPR032466">
    <property type="entry name" value="Metal_Hydrolase"/>
</dbReference>
<evidence type="ECO:0000256" key="4">
    <source>
        <dbReference type="ARBA" id="ARBA00022723"/>
    </source>
</evidence>
<dbReference type="CDD" id="cd01318">
    <property type="entry name" value="DHOase_IIb"/>
    <property type="match status" value="1"/>
</dbReference>
<dbReference type="Gene3D" id="2.30.40.10">
    <property type="entry name" value="Urease, subunit C, domain 1"/>
    <property type="match status" value="1"/>
</dbReference>
<comment type="similarity">
    <text evidence="3">Belongs to the metallo-dependent hydrolases superfamily. DHOase family. Class I DHOase subfamily.</text>
</comment>
<dbReference type="Gene3D" id="3.20.20.140">
    <property type="entry name" value="Metal-dependent hydrolases"/>
    <property type="match status" value="1"/>
</dbReference>
<evidence type="ECO:0000256" key="1">
    <source>
        <dbReference type="ARBA" id="ARBA00001947"/>
    </source>
</evidence>
<dbReference type="GO" id="GO:0005737">
    <property type="term" value="C:cytoplasm"/>
    <property type="evidence" value="ECO:0007669"/>
    <property type="project" value="TreeGrafter"/>
</dbReference>
<dbReference type="SUPFAM" id="SSF51338">
    <property type="entry name" value="Composite domain of metallo-dependent hydrolases"/>
    <property type="match status" value="1"/>
</dbReference>
<evidence type="ECO:0000256" key="2">
    <source>
        <dbReference type="ARBA" id="ARBA00002368"/>
    </source>
</evidence>
<dbReference type="NCBIfam" id="NF006688">
    <property type="entry name" value="PRK09236.1"/>
    <property type="match status" value="1"/>
</dbReference>
<comment type="cofactor">
    <cofactor evidence="1">
        <name>Zn(2+)</name>
        <dbReference type="ChEBI" id="CHEBI:29105"/>
    </cofactor>
</comment>
<dbReference type="Pfam" id="PF01979">
    <property type="entry name" value="Amidohydro_1"/>
    <property type="match status" value="1"/>
</dbReference>
<comment type="caution">
    <text evidence="7">The sequence shown here is derived from an EMBL/GenBank/DDBJ whole genome shotgun (WGS) entry which is preliminary data.</text>
</comment>
<dbReference type="GO" id="GO:0006145">
    <property type="term" value="P:purine nucleobase catabolic process"/>
    <property type="evidence" value="ECO:0007669"/>
    <property type="project" value="TreeGrafter"/>
</dbReference>
<gene>
    <name evidence="7" type="primary">pyrC1</name>
    <name evidence="7" type="ORF">GCM10011387_02410</name>
</gene>